<dbReference type="SUPFAM" id="SSF52540">
    <property type="entry name" value="P-loop containing nucleoside triphosphate hydrolases"/>
    <property type="match status" value="1"/>
</dbReference>
<dbReference type="Pfam" id="PF07653">
    <property type="entry name" value="SH3_2"/>
    <property type="match status" value="1"/>
</dbReference>
<dbReference type="InterPro" id="IPR001452">
    <property type="entry name" value="SH3_domain"/>
</dbReference>
<gene>
    <name evidence="7" type="ORF">SSLN_LOCUS10596</name>
</gene>
<dbReference type="InterPro" id="IPR008144">
    <property type="entry name" value="Guanylate_kin-like_dom"/>
</dbReference>
<keyword evidence="2 3" id="KW-0728">SH3 domain</keyword>
<dbReference type="SUPFAM" id="SSF50044">
    <property type="entry name" value="SH3-domain"/>
    <property type="match status" value="1"/>
</dbReference>
<dbReference type="Pfam" id="PF00625">
    <property type="entry name" value="Guanylate_kin"/>
    <property type="match status" value="1"/>
</dbReference>
<dbReference type="InterPro" id="IPR001478">
    <property type="entry name" value="PDZ"/>
</dbReference>
<dbReference type="InterPro" id="IPR036028">
    <property type="entry name" value="SH3-like_dom_sf"/>
</dbReference>
<evidence type="ECO:0000256" key="3">
    <source>
        <dbReference type="PROSITE-ProRule" id="PRU00192"/>
    </source>
</evidence>
<evidence type="ECO:0000259" key="4">
    <source>
        <dbReference type="PROSITE" id="PS50002"/>
    </source>
</evidence>
<evidence type="ECO:0000256" key="1">
    <source>
        <dbReference type="ARBA" id="ARBA00007014"/>
    </source>
</evidence>
<sequence length="520" mass="57281">MSGGLIERSGLLNEGDELLSVNGIDITGKDVDYVSDTLMGLTGRIVLLVAPALPITESVTYSNEPLANIRALFSYEPANDLYNPCPEAGLEFDKGDILRVLTTRDPNWWQALRLDDEGVVGAVENLAGLIPSPFFQRQRSLLRLEKMGGGGGGGGGGSDDLSEYESDASDYETECDSTDAMLNSPMSLRVSGTAGSLYSSNLSCLHSSPEVNGSVSSLPAADPVWSPHGYGPKQIRRFERSRKLKMAKLKGLLSSKSRKTGAKNRREYFPSMSLAQIGQSDEDQLHWLEQEAIKSSVRRPSLLTYEPVELYYPQPQRRRPLIFVGPAHAGRQRLVEGLVDSDSKRFALPMIHTTNPEAKSTNHQVYECVTKEAFQQMQREHKLIEWGVFNQHYYGTTQASLEKLIRAGKTGVLSLRPDSIRAIRRTPFLPCVVFISPPERLESLRQLTATIFSPTMCSLKCSGEAAVMEVIQLPGLARVDGPGLRSVKECRQDDDLVHLRFGVQVNTVAIPKEGCSRPKA</sequence>
<dbReference type="SMART" id="SM00326">
    <property type="entry name" value="SH3"/>
    <property type="match status" value="1"/>
</dbReference>
<dbReference type="Gene3D" id="2.30.30.40">
    <property type="entry name" value="SH3 Domains"/>
    <property type="match status" value="1"/>
</dbReference>
<accession>A0A183T298</accession>
<dbReference type="InterPro" id="IPR036034">
    <property type="entry name" value="PDZ_sf"/>
</dbReference>
<evidence type="ECO:0000313" key="9">
    <source>
        <dbReference type="WBParaSite" id="SSLN_0001100701-mRNA-1"/>
    </source>
</evidence>
<reference evidence="7 8" key="2">
    <citation type="submission" date="2018-11" db="EMBL/GenBank/DDBJ databases">
        <authorList>
            <consortium name="Pathogen Informatics"/>
        </authorList>
    </citation>
    <scope>NUCLEOTIDE SEQUENCE [LARGE SCALE GENOMIC DNA]</scope>
    <source>
        <strain evidence="7 8">NST_G2</strain>
    </source>
</reference>
<dbReference type="SMART" id="SM00072">
    <property type="entry name" value="GuKc"/>
    <property type="match status" value="1"/>
</dbReference>
<protein>
    <submittedName>
        <fullName evidence="9">MAGUK p55 subfamily member 5</fullName>
    </submittedName>
</protein>
<dbReference type="PROSITE" id="PS50002">
    <property type="entry name" value="SH3"/>
    <property type="match status" value="1"/>
</dbReference>
<keyword evidence="8" id="KW-1185">Reference proteome</keyword>
<dbReference type="STRING" id="70667.A0A183T298"/>
<evidence type="ECO:0000313" key="8">
    <source>
        <dbReference type="Proteomes" id="UP000275846"/>
    </source>
</evidence>
<name>A0A183T298_SCHSO</name>
<feature type="domain" description="PDZ" evidence="6">
    <location>
        <begin position="1"/>
        <end position="53"/>
    </location>
</feature>
<dbReference type="EMBL" id="UYSU01035973">
    <property type="protein sequence ID" value="VDL96981.1"/>
    <property type="molecule type" value="Genomic_DNA"/>
</dbReference>
<dbReference type="PROSITE" id="PS50052">
    <property type="entry name" value="GUANYLATE_KINASE_2"/>
    <property type="match status" value="1"/>
</dbReference>
<feature type="domain" description="SH3" evidence="4">
    <location>
        <begin position="64"/>
        <end position="140"/>
    </location>
</feature>
<dbReference type="AlphaFoldDB" id="A0A183T298"/>
<dbReference type="Proteomes" id="UP000275846">
    <property type="component" value="Unassembled WGS sequence"/>
</dbReference>
<dbReference type="OrthoDB" id="43580at2759"/>
<dbReference type="InterPro" id="IPR050716">
    <property type="entry name" value="MAGUK"/>
</dbReference>
<dbReference type="PROSITE" id="PS50106">
    <property type="entry name" value="PDZ"/>
    <property type="match status" value="1"/>
</dbReference>
<feature type="domain" description="Guanylate kinase-like" evidence="5">
    <location>
        <begin position="318"/>
        <end position="439"/>
    </location>
</feature>
<dbReference type="Gene3D" id="2.30.42.10">
    <property type="match status" value="1"/>
</dbReference>
<comment type="similarity">
    <text evidence="1">Belongs to the MAGUK family.</text>
</comment>
<evidence type="ECO:0000259" key="5">
    <source>
        <dbReference type="PROSITE" id="PS50052"/>
    </source>
</evidence>
<dbReference type="InterPro" id="IPR008145">
    <property type="entry name" value="GK/Ca_channel_bsu"/>
</dbReference>
<organism evidence="9">
    <name type="scientific">Schistocephalus solidus</name>
    <name type="common">Tapeworm</name>
    <dbReference type="NCBI Taxonomy" id="70667"/>
    <lineage>
        <taxon>Eukaryota</taxon>
        <taxon>Metazoa</taxon>
        <taxon>Spiralia</taxon>
        <taxon>Lophotrochozoa</taxon>
        <taxon>Platyhelminthes</taxon>
        <taxon>Cestoda</taxon>
        <taxon>Eucestoda</taxon>
        <taxon>Diphyllobothriidea</taxon>
        <taxon>Diphyllobothriidae</taxon>
        <taxon>Schistocephalus</taxon>
    </lineage>
</organism>
<dbReference type="InterPro" id="IPR027417">
    <property type="entry name" value="P-loop_NTPase"/>
</dbReference>
<dbReference type="WBParaSite" id="SSLN_0001100701-mRNA-1">
    <property type="protein sequence ID" value="SSLN_0001100701-mRNA-1"/>
    <property type="gene ID" value="SSLN_0001100701"/>
</dbReference>
<dbReference type="Gene3D" id="3.40.50.300">
    <property type="entry name" value="P-loop containing nucleotide triphosphate hydrolases"/>
    <property type="match status" value="1"/>
</dbReference>
<evidence type="ECO:0000259" key="6">
    <source>
        <dbReference type="PROSITE" id="PS50106"/>
    </source>
</evidence>
<proteinExistence type="inferred from homology"/>
<dbReference type="PANTHER" id="PTHR23122">
    <property type="entry name" value="MEMBRANE-ASSOCIATED GUANYLATE KINASE MAGUK"/>
    <property type="match status" value="1"/>
</dbReference>
<dbReference type="SUPFAM" id="SSF50156">
    <property type="entry name" value="PDZ domain-like"/>
    <property type="match status" value="1"/>
</dbReference>
<evidence type="ECO:0000313" key="7">
    <source>
        <dbReference type="EMBL" id="VDL96981.1"/>
    </source>
</evidence>
<reference evidence="9" key="1">
    <citation type="submission" date="2016-06" db="UniProtKB">
        <authorList>
            <consortium name="WormBaseParasite"/>
        </authorList>
    </citation>
    <scope>IDENTIFICATION</scope>
</reference>
<evidence type="ECO:0000256" key="2">
    <source>
        <dbReference type="ARBA" id="ARBA00022443"/>
    </source>
</evidence>